<gene>
    <name evidence="2" type="ORF">ODALV1_LOCUS14841</name>
</gene>
<evidence type="ECO:0008006" key="4">
    <source>
        <dbReference type="Google" id="ProtNLM"/>
    </source>
</evidence>
<accession>A0ABP1QZH7</accession>
<reference evidence="2 3" key="1">
    <citation type="submission" date="2024-08" db="EMBL/GenBank/DDBJ databases">
        <authorList>
            <person name="Cucini C."/>
            <person name="Frati F."/>
        </authorList>
    </citation>
    <scope>NUCLEOTIDE SEQUENCE [LARGE SCALE GENOMIC DNA]</scope>
</reference>
<evidence type="ECO:0000313" key="2">
    <source>
        <dbReference type="EMBL" id="CAL8111221.1"/>
    </source>
</evidence>
<organism evidence="2 3">
    <name type="scientific">Orchesella dallaii</name>
    <dbReference type="NCBI Taxonomy" id="48710"/>
    <lineage>
        <taxon>Eukaryota</taxon>
        <taxon>Metazoa</taxon>
        <taxon>Ecdysozoa</taxon>
        <taxon>Arthropoda</taxon>
        <taxon>Hexapoda</taxon>
        <taxon>Collembola</taxon>
        <taxon>Entomobryomorpha</taxon>
        <taxon>Entomobryoidea</taxon>
        <taxon>Orchesellidae</taxon>
        <taxon>Orchesellinae</taxon>
        <taxon>Orchesella</taxon>
    </lineage>
</organism>
<name>A0ABP1QZH7_9HEXA</name>
<keyword evidence="1" id="KW-0547">Nucleotide-binding</keyword>
<comment type="caution">
    <text evidence="2">The sequence shown here is derived from an EMBL/GenBank/DDBJ whole genome shotgun (WGS) entry which is preliminary data.</text>
</comment>
<dbReference type="InterPro" id="IPR016155">
    <property type="entry name" value="Mopterin_synth/thiamin_S_b"/>
</dbReference>
<dbReference type="PANTHER" id="PTHR33359">
    <property type="entry name" value="MOLYBDOPTERIN SYNTHASE SULFUR CARRIER SUBUNIT"/>
    <property type="match status" value="1"/>
</dbReference>
<keyword evidence="3" id="KW-1185">Reference proteome</keyword>
<dbReference type="InterPro" id="IPR012675">
    <property type="entry name" value="Beta-grasp_dom_sf"/>
</dbReference>
<dbReference type="Gene3D" id="3.10.20.30">
    <property type="match status" value="1"/>
</dbReference>
<dbReference type="Pfam" id="PF02597">
    <property type="entry name" value="ThiS"/>
    <property type="match status" value="1"/>
</dbReference>
<evidence type="ECO:0000256" key="1">
    <source>
        <dbReference type="ARBA" id="ARBA00022741"/>
    </source>
</evidence>
<sequence>MDHIISVKILFFAQAREQTGQSEGSITIPQNVINAREILNNILDTYPKLRPLEHCVILTVNHVYMDLTSNVPVSLAENDEIGVIPPISSG</sequence>
<dbReference type="InterPro" id="IPR003749">
    <property type="entry name" value="ThiS/MoaD-like"/>
</dbReference>
<dbReference type="SUPFAM" id="SSF54285">
    <property type="entry name" value="MoaD/ThiS"/>
    <property type="match status" value="1"/>
</dbReference>
<proteinExistence type="predicted"/>
<dbReference type="EMBL" id="CAXLJM020000046">
    <property type="protein sequence ID" value="CAL8111221.1"/>
    <property type="molecule type" value="Genomic_DNA"/>
</dbReference>
<protein>
    <recommendedName>
        <fullName evidence="4">Molybdopterin synthase sulfur carrier subunit</fullName>
    </recommendedName>
</protein>
<evidence type="ECO:0000313" key="3">
    <source>
        <dbReference type="Proteomes" id="UP001642540"/>
    </source>
</evidence>
<dbReference type="CDD" id="cd00754">
    <property type="entry name" value="Ubl_MoaD"/>
    <property type="match status" value="1"/>
</dbReference>
<dbReference type="InterPro" id="IPR044672">
    <property type="entry name" value="MOCS2A"/>
</dbReference>
<dbReference type="Proteomes" id="UP001642540">
    <property type="component" value="Unassembled WGS sequence"/>
</dbReference>
<dbReference type="PANTHER" id="PTHR33359:SF1">
    <property type="entry name" value="MOLYBDOPTERIN SYNTHASE SULFUR CARRIER SUBUNIT"/>
    <property type="match status" value="1"/>
</dbReference>